<dbReference type="EMBL" id="JBCLYO010000013">
    <property type="protein sequence ID" value="KAL0083758.1"/>
    <property type="molecule type" value="Genomic_DNA"/>
</dbReference>
<evidence type="ECO:0000313" key="2">
    <source>
        <dbReference type="Proteomes" id="UP001448207"/>
    </source>
</evidence>
<reference evidence="1 2" key="1">
    <citation type="submission" date="2024-04" db="EMBL/GenBank/DDBJ databases">
        <title>Symmetric and asymmetric DNA N6-adenine methylation regulates different biological responses in Mucorales.</title>
        <authorList>
            <consortium name="Lawrence Berkeley National Laboratory"/>
            <person name="Lax C."/>
            <person name="Mondo S.J."/>
            <person name="Osorio-Concepcion M."/>
            <person name="Muszewska A."/>
            <person name="Corrochano-Luque M."/>
            <person name="Gutierrez G."/>
            <person name="Riley R."/>
            <person name="Lipzen A."/>
            <person name="Guo J."/>
            <person name="Hundley H."/>
            <person name="Amirebrahimi M."/>
            <person name="Ng V."/>
            <person name="Lorenzo-Gutierrez D."/>
            <person name="Binder U."/>
            <person name="Yang J."/>
            <person name="Song Y."/>
            <person name="Canovas D."/>
            <person name="Navarro E."/>
            <person name="Freitag M."/>
            <person name="Gabaldon T."/>
            <person name="Grigoriev I.V."/>
            <person name="Corrochano L.M."/>
            <person name="Nicolas F.E."/>
            <person name="Garre V."/>
        </authorList>
    </citation>
    <scope>NUCLEOTIDE SEQUENCE [LARGE SCALE GENOMIC DNA]</scope>
    <source>
        <strain evidence="1 2">L51</strain>
    </source>
</reference>
<gene>
    <name evidence="1" type="ORF">J3Q64DRAFT_1679735</name>
</gene>
<dbReference type="Proteomes" id="UP001448207">
    <property type="component" value="Unassembled WGS sequence"/>
</dbReference>
<dbReference type="Pfam" id="PF07426">
    <property type="entry name" value="Dynactin_p22"/>
    <property type="match status" value="1"/>
</dbReference>
<keyword evidence="2" id="KW-1185">Reference proteome</keyword>
<evidence type="ECO:0008006" key="3">
    <source>
        <dbReference type="Google" id="ProtNLM"/>
    </source>
</evidence>
<dbReference type="PANTHER" id="PTHR28360:SF1">
    <property type="entry name" value="DYNACTIN SUBUNIT 3"/>
    <property type="match status" value="1"/>
</dbReference>
<sequence>MDEHGFEARLRHVEHILVGQQALYLARATKLPLLQRMDALRKELQTVYKGNKGIQDFIDKCNLIIDDVHAKLLNPANSTFLMEREFLAPEAKLELVMAALEDMETFAKQVKQVKSLEHVVSGVDFEAVQTLGPQLTPLEAIHSDQARELNELTHKVSSLMDNYNGLINTLSEIFISWDDILGTMESHVSALERKKEVV</sequence>
<dbReference type="PANTHER" id="PTHR28360">
    <property type="entry name" value="DYNACTIN SUBUNIT 3"/>
    <property type="match status" value="1"/>
</dbReference>
<organism evidence="1 2">
    <name type="scientific">Phycomyces blakesleeanus</name>
    <dbReference type="NCBI Taxonomy" id="4837"/>
    <lineage>
        <taxon>Eukaryota</taxon>
        <taxon>Fungi</taxon>
        <taxon>Fungi incertae sedis</taxon>
        <taxon>Mucoromycota</taxon>
        <taxon>Mucoromycotina</taxon>
        <taxon>Mucoromycetes</taxon>
        <taxon>Mucorales</taxon>
        <taxon>Phycomycetaceae</taxon>
        <taxon>Phycomyces</taxon>
    </lineage>
</organism>
<dbReference type="InterPro" id="IPR009991">
    <property type="entry name" value="DCTN3"/>
</dbReference>
<name>A0ABR3AVY1_PHYBL</name>
<proteinExistence type="predicted"/>
<evidence type="ECO:0000313" key="1">
    <source>
        <dbReference type="EMBL" id="KAL0083758.1"/>
    </source>
</evidence>
<protein>
    <recommendedName>
        <fullName evidence="3">Dynactin subunit 3</fullName>
    </recommendedName>
</protein>
<accession>A0ABR3AVY1</accession>
<comment type="caution">
    <text evidence="1">The sequence shown here is derived from an EMBL/GenBank/DDBJ whole genome shotgun (WGS) entry which is preliminary data.</text>
</comment>